<proteinExistence type="predicted"/>
<feature type="compositionally biased region" description="Basic and acidic residues" evidence="1">
    <location>
        <begin position="228"/>
        <end position="239"/>
    </location>
</feature>
<feature type="region of interest" description="Disordered" evidence="1">
    <location>
        <begin position="738"/>
        <end position="766"/>
    </location>
</feature>
<feature type="compositionally biased region" description="Low complexity" evidence="1">
    <location>
        <begin position="47"/>
        <end position="66"/>
    </location>
</feature>
<feature type="region of interest" description="Disordered" evidence="1">
    <location>
        <begin position="465"/>
        <end position="507"/>
    </location>
</feature>
<feature type="region of interest" description="Disordered" evidence="1">
    <location>
        <begin position="274"/>
        <end position="344"/>
    </location>
</feature>
<dbReference type="OrthoDB" id="6375147at2759"/>
<accession>A0A9C6U376</accession>
<feature type="compositionally biased region" description="Low complexity" evidence="1">
    <location>
        <begin position="123"/>
        <end position="138"/>
    </location>
</feature>
<dbReference type="KEGG" id="foc:113203893"/>
<evidence type="ECO:0000313" key="2">
    <source>
        <dbReference type="Proteomes" id="UP000504606"/>
    </source>
</evidence>
<name>A0A9C6U376_FRAOC</name>
<dbReference type="Proteomes" id="UP000504606">
    <property type="component" value="Unplaced"/>
</dbReference>
<feature type="region of interest" description="Disordered" evidence="1">
    <location>
        <begin position="598"/>
        <end position="660"/>
    </location>
</feature>
<sequence length="819" mass="86357">MTRRPQVLRVTDSATTSSTSRRQLSQPAAVSPPLVSPPLSPSPEASPQPADSPLGSPRPGSPASPASEHHRTFVSQSSVTLRGVPVYDEYLCADHRWVRPVAPLRPRSESTTSTTAESEEDSAGTGATAGSSSSSCGSSYVTWTKSSLRSKQWQMLHSPSASGRRGAEAPAQPAASRILKDELVETGGEEGCVAVLAPCPGPAAPASPAVSLLTLAPKSDGRPPPARTRSDAQRHQRHHSEFDGLLQYLQDYRHGLRELLVNNNVVIIEPVRASQAKRHSAELRDDRRAHSAPGEDHRGDKACRITGAIVKSPEKDSGTGTHTAHAGRGSNSNNTLPRSQKPHQPILRRQFFYQDLLLKINKELVDAELPDPDTVRNARKVFERAAPLGVGKAGLGLSGLSGLSHSHSGLDKRMCWTDSGSLSSGVSSDLSCCDLSCDTDHHHLRSLRSLRSTGTCSSGSLSLSQQEVFSSGDESEADQPHPKAPRTAAAAPPPPVPAEAAALSADGNPVSEDVLQKIRACGTTVTYFGGQVIACSGAGPVRSPMTMAIMEEIRRSARPIMLGGPLGVSLGASLGASLGIKFRLVKSNSCGSRLELAGQTVGGGGRWPRPARSHAAPTTPAASMASTASTTSTASAASTTSTASAATPAPTPTEAPAPAVNFPMANRNRQVEEQVVSVDIGDSLTDSLSSEDARNSSTTTASSCGAGEGVNTSPHDESPTVDVKEFVNARNAELRKSDARNGPVRNGDLRKTEVKRNGGSEDKENRPVVGITSWKMNGKDIKTLEDLRRPSVPPIPLPAVPQQQDKFGTMEFEEFQFIE</sequence>
<dbReference type="GeneID" id="113203893"/>
<feature type="region of interest" description="Disordered" evidence="1">
    <location>
        <begin position="1"/>
        <end position="79"/>
    </location>
</feature>
<feature type="region of interest" description="Disordered" evidence="1">
    <location>
        <begin position="215"/>
        <end position="239"/>
    </location>
</feature>
<feature type="region of interest" description="Disordered" evidence="1">
    <location>
        <begin position="104"/>
        <end position="138"/>
    </location>
</feature>
<feature type="compositionally biased region" description="Pro residues" evidence="1">
    <location>
        <begin position="34"/>
        <end position="46"/>
    </location>
</feature>
<evidence type="ECO:0000313" key="3">
    <source>
        <dbReference type="RefSeq" id="XP_052124401.1"/>
    </source>
</evidence>
<feature type="compositionally biased region" description="Low complexity" evidence="1">
    <location>
        <begin position="608"/>
        <end position="648"/>
    </location>
</feature>
<evidence type="ECO:0000256" key="1">
    <source>
        <dbReference type="SAM" id="MobiDB-lite"/>
    </source>
</evidence>
<dbReference type="RefSeq" id="XP_052124401.1">
    <property type="nucleotide sequence ID" value="XM_052268441.1"/>
</dbReference>
<feature type="region of interest" description="Disordered" evidence="1">
    <location>
        <begin position="684"/>
        <end position="721"/>
    </location>
</feature>
<feature type="compositionally biased region" description="Basic and acidic residues" evidence="1">
    <location>
        <begin position="279"/>
        <end position="303"/>
    </location>
</feature>
<feature type="compositionally biased region" description="Low complexity" evidence="1">
    <location>
        <begin position="318"/>
        <end position="327"/>
    </location>
</feature>
<feature type="compositionally biased region" description="Polar residues" evidence="1">
    <location>
        <begin position="329"/>
        <end position="338"/>
    </location>
</feature>
<organism evidence="2 3">
    <name type="scientific">Frankliniella occidentalis</name>
    <name type="common">Western flower thrips</name>
    <name type="synonym">Euthrips occidentalis</name>
    <dbReference type="NCBI Taxonomy" id="133901"/>
    <lineage>
        <taxon>Eukaryota</taxon>
        <taxon>Metazoa</taxon>
        <taxon>Ecdysozoa</taxon>
        <taxon>Arthropoda</taxon>
        <taxon>Hexapoda</taxon>
        <taxon>Insecta</taxon>
        <taxon>Pterygota</taxon>
        <taxon>Neoptera</taxon>
        <taxon>Paraneoptera</taxon>
        <taxon>Thysanoptera</taxon>
        <taxon>Terebrantia</taxon>
        <taxon>Thripoidea</taxon>
        <taxon>Thripidae</taxon>
        <taxon>Frankliniella</taxon>
    </lineage>
</organism>
<keyword evidence="2" id="KW-1185">Reference proteome</keyword>
<reference evidence="3" key="1">
    <citation type="submission" date="2025-08" db="UniProtKB">
        <authorList>
            <consortium name="RefSeq"/>
        </authorList>
    </citation>
    <scope>IDENTIFICATION</scope>
    <source>
        <tissue evidence="3">Whole organism</tissue>
    </source>
</reference>
<feature type="compositionally biased region" description="Low complexity" evidence="1">
    <location>
        <begin position="11"/>
        <end position="33"/>
    </location>
</feature>
<feature type="region of interest" description="Disordered" evidence="1">
    <location>
        <begin position="154"/>
        <end position="175"/>
    </location>
</feature>
<feature type="compositionally biased region" description="Basic and acidic residues" evidence="1">
    <location>
        <begin position="747"/>
        <end position="766"/>
    </location>
</feature>
<protein>
    <submittedName>
        <fullName evidence="3">Uncharacterized protein LOC113203893</fullName>
    </submittedName>
</protein>
<gene>
    <name evidence="3" type="primary">LOC113203893</name>
</gene>
<dbReference type="AlphaFoldDB" id="A0A9C6U376"/>